<accession>A0A550JL92</accession>
<evidence type="ECO:0000313" key="3">
    <source>
        <dbReference type="Proteomes" id="UP000317155"/>
    </source>
</evidence>
<evidence type="ECO:0000256" key="1">
    <source>
        <dbReference type="SAM" id="SignalP"/>
    </source>
</evidence>
<proteinExistence type="predicted"/>
<dbReference type="OrthoDB" id="5405204at2"/>
<keyword evidence="3" id="KW-1185">Reference proteome</keyword>
<dbReference type="EMBL" id="VJVV01000001">
    <property type="protein sequence ID" value="TRO83972.1"/>
    <property type="molecule type" value="Genomic_DNA"/>
</dbReference>
<organism evidence="2 3">
    <name type="scientific">Trichloromonas acetexigens</name>
    <dbReference type="NCBI Taxonomy" id="38815"/>
    <lineage>
        <taxon>Bacteria</taxon>
        <taxon>Pseudomonadati</taxon>
        <taxon>Thermodesulfobacteriota</taxon>
        <taxon>Desulfuromonadia</taxon>
        <taxon>Desulfuromonadales</taxon>
        <taxon>Trichloromonadaceae</taxon>
        <taxon>Trichloromonas</taxon>
    </lineage>
</organism>
<keyword evidence="1" id="KW-0732">Signal</keyword>
<protein>
    <submittedName>
        <fullName evidence="2">Uncharacterized protein</fullName>
    </submittedName>
</protein>
<dbReference type="AlphaFoldDB" id="A0A550JL92"/>
<sequence>MRLLLKTILFLIWLPVAGCAPGLPEHPRADSLRAYVAGNDAWHFSRHAPVFVVEEPGRSFNRIGTAAARIIKGAEEVYIDPEEPTLYARKTSFRTARGSYSNLTYRVHFEKVPATRLGWGKNVGLLVIVTLNESGQPVLITTLHTCGCYLAFTPTSYLDEGAFPSGWERGRQKVYGESLPAYIDYGDGSPTNHRLHLLLRKDTHRVMDLWLADGRTPPGYQSVLAPVKPMKVLEGLGLPDGASTSFYETAGGRRDYVKDSQKPWERLFMSWWAFDWRVGEDKKLGRDREDGILFYTSLKPWARKASDLRNFPVFLQYWGWNL</sequence>
<comment type="caution">
    <text evidence="2">The sequence shown here is derived from an EMBL/GenBank/DDBJ whole genome shotgun (WGS) entry which is preliminary data.</text>
</comment>
<reference evidence="2 3" key="1">
    <citation type="submission" date="2019-07" db="EMBL/GenBank/DDBJ databases">
        <title>Insights of Desulfuromonas acetexigens electromicrobiology.</title>
        <authorList>
            <person name="Katuri K."/>
            <person name="Sapireddy V."/>
            <person name="Shaw D.R."/>
            <person name="Saikaly P."/>
        </authorList>
    </citation>
    <scope>NUCLEOTIDE SEQUENCE [LARGE SCALE GENOMIC DNA]</scope>
    <source>
        <strain evidence="2 3">2873</strain>
    </source>
</reference>
<gene>
    <name evidence="2" type="ORF">FL622_01980</name>
</gene>
<feature type="signal peptide" evidence="1">
    <location>
        <begin position="1"/>
        <end position="19"/>
    </location>
</feature>
<evidence type="ECO:0000313" key="2">
    <source>
        <dbReference type="EMBL" id="TRO83972.1"/>
    </source>
</evidence>
<feature type="chain" id="PRO_5021945962" evidence="1">
    <location>
        <begin position="20"/>
        <end position="322"/>
    </location>
</feature>
<dbReference type="Proteomes" id="UP000317155">
    <property type="component" value="Unassembled WGS sequence"/>
</dbReference>
<dbReference type="RefSeq" id="WP_092052955.1">
    <property type="nucleotide sequence ID" value="NZ_FOJJ01000001.1"/>
</dbReference>
<name>A0A550JL92_9BACT</name>